<gene>
    <name evidence="3" type="ORF">FHR23_002365</name>
</gene>
<dbReference type="EMBL" id="JACIJI010000004">
    <property type="protein sequence ID" value="MBB5719424.1"/>
    <property type="molecule type" value="Genomic_DNA"/>
</dbReference>
<evidence type="ECO:0000259" key="2">
    <source>
        <dbReference type="Pfam" id="PF18557"/>
    </source>
</evidence>
<dbReference type="AlphaFoldDB" id="A0A840Z110"/>
<proteinExistence type="predicted"/>
<name>A0A840Z110_9SPHN</name>
<dbReference type="InterPro" id="IPR041649">
    <property type="entry name" value="NepR"/>
</dbReference>
<dbReference type="Pfam" id="PF18557">
    <property type="entry name" value="NepR"/>
    <property type="match status" value="1"/>
</dbReference>
<dbReference type="RefSeq" id="WP_343043123.1">
    <property type="nucleotide sequence ID" value="NZ_BAABIF010000001.1"/>
</dbReference>
<organism evidence="3 4">
    <name type="scientific">Stakelama sediminis</name>
    <dbReference type="NCBI Taxonomy" id="463200"/>
    <lineage>
        <taxon>Bacteria</taxon>
        <taxon>Pseudomonadati</taxon>
        <taxon>Pseudomonadota</taxon>
        <taxon>Alphaproteobacteria</taxon>
        <taxon>Sphingomonadales</taxon>
        <taxon>Sphingomonadaceae</taxon>
        <taxon>Stakelama</taxon>
    </lineage>
</organism>
<sequence length="54" mass="6033">MRSDNDRNETKPTVDGDNSAKKDRNVGDALRAVYREAVAEDVPDEMLDLLKKLG</sequence>
<keyword evidence="4" id="KW-1185">Reference proteome</keyword>
<feature type="region of interest" description="Disordered" evidence="1">
    <location>
        <begin position="1"/>
        <end position="26"/>
    </location>
</feature>
<dbReference type="Proteomes" id="UP000554342">
    <property type="component" value="Unassembled WGS sequence"/>
</dbReference>
<feature type="domain" description="Anti-sigma factor NepR" evidence="2">
    <location>
        <begin position="25"/>
        <end position="53"/>
    </location>
</feature>
<accession>A0A840Z110</accession>
<evidence type="ECO:0000256" key="1">
    <source>
        <dbReference type="SAM" id="MobiDB-lite"/>
    </source>
</evidence>
<comment type="caution">
    <text evidence="3">The sequence shown here is derived from an EMBL/GenBank/DDBJ whole genome shotgun (WGS) entry which is preliminary data.</text>
</comment>
<evidence type="ECO:0000313" key="4">
    <source>
        <dbReference type="Proteomes" id="UP000554342"/>
    </source>
</evidence>
<protein>
    <recommendedName>
        <fullName evidence="2">Anti-sigma factor NepR domain-containing protein</fullName>
    </recommendedName>
</protein>
<evidence type="ECO:0000313" key="3">
    <source>
        <dbReference type="EMBL" id="MBB5719424.1"/>
    </source>
</evidence>
<reference evidence="3 4" key="1">
    <citation type="submission" date="2020-08" db="EMBL/GenBank/DDBJ databases">
        <title>Genomic Encyclopedia of Type Strains, Phase IV (KMG-IV): sequencing the most valuable type-strain genomes for metagenomic binning, comparative biology and taxonomic classification.</title>
        <authorList>
            <person name="Goeker M."/>
        </authorList>
    </citation>
    <scope>NUCLEOTIDE SEQUENCE [LARGE SCALE GENOMIC DNA]</scope>
    <source>
        <strain evidence="3 4">DSM 27203</strain>
    </source>
</reference>